<dbReference type="GO" id="GO:0003677">
    <property type="term" value="F:DNA binding"/>
    <property type="evidence" value="ECO:0007669"/>
    <property type="project" value="InterPro"/>
</dbReference>
<dbReference type="Gene3D" id="1.10.260.40">
    <property type="entry name" value="lambda repressor-like DNA-binding domains"/>
    <property type="match status" value="1"/>
</dbReference>
<proteinExistence type="predicted"/>
<feature type="non-terminal residue" evidence="2">
    <location>
        <position position="206"/>
    </location>
</feature>
<protein>
    <recommendedName>
        <fullName evidence="1">HTH cro/C1-type domain-containing protein</fullName>
    </recommendedName>
</protein>
<dbReference type="PROSITE" id="PS50943">
    <property type="entry name" value="HTH_CROC1"/>
    <property type="match status" value="1"/>
</dbReference>
<dbReference type="EMBL" id="RBAM01000078">
    <property type="protein sequence ID" value="RKN56424.1"/>
    <property type="molecule type" value="Genomic_DNA"/>
</dbReference>
<comment type="caution">
    <text evidence="2">The sequence shown here is derived from an EMBL/GenBank/DDBJ whole genome shotgun (WGS) entry which is preliminary data.</text>
</comment>
<evidence type="ECO:0000313" key="3">
    <source>
        <dbReference type="Proteomes" id="UP000270343"/>
    </source>
</evidence>
<dbReference type="RefSeq" id="WP_120760341.1">
    <property type="nucleotide sequence ID" value="NZ_RBAM01000078.1"/>
</dbReference>
<feature type="domain" description="HTH cro/C1-type" evidence="1">
    <location>
        <begin position="57"/>
        <end position="82"/>
    </location>
</feature>
<sequence length="206" mass="22759">MPATDRTPRTLAQKLKWLRDLKAPKGEPPPSYEVTARQISAATGVSISGPYFWELATGRTTNPKLHHLQALAKYFSVPVGYLADDQADFHQLESELELLHTLKRGGVRDITIQGTQDTVADLPTIESLVGKLRTLNDLADDQTRDLAVRLTMLPPSTRKALDETLDDTDLLQALEIEHVRQLARTAAHLSPDHLTTLLTTATQPAL</sequence>
<keyword evidence="3" id="KW-1185">Reference proteome</keyword>
<gene>
    <name evidence="2" type="ORF">D7231_34725</name>
</gene>
<dbReference type="InterPro" id="IPR001387">
    <property type="entry name" value="Cro/C1-type_HTH"/>
</dbReference>
<reference evidence="2 3" key="1">
    <citation type="journal article" date="2015" name="Antonie Van Leeuwenhoek">
        <title>Streptomyces klenkii sp. nov., isolated from deep marine sediment.</title>
        <authorList>
            <person name="Veyisoglu A."/>
            <person name="Sahin N."/>
        </authorList>
    </citation>
    <scope>NUCLEOTIDE SEQUENCE [LARGE SCALE GENOMIC DNA]</scope>
    <source>
        <strain evidence="2 3">KCTC 29202</strain>
    </source>
</reference>
<organism evidence="2 3">
    <name type="scientific">Streptomyces klenkii</name>
    <dbReference type="NCBI Taxonomy" id="1420899"/>
    <lineage>
        <taxon>Bacteria</taxon>
        <taxon>Bacillati</taxon>
        <taxon>Actinomycetota</taxon>
        <taxon>Actinomycetes</taxon>
        <taxon>Kitasatosporales</taxon>
        <taxon>Streptomycetaceae</taxon>
        <taxon>Streptomyces</taxon>
    </lineage>
</organism>
<dbReference type="InterPro" id="IPR010982">
    <property type="entry name" value="Lambda_DNA-bd_dom_sf"/>
</dbReference>
<name>A0A3B0A8U6_9ACTN</name>
<dbReference type="Proteomes" id="UP000270343">
    <property type="component" value="Unassembled WGS sequence"/>
</dbReference>
<dbReference type="AlphaFoldDB" id="A0A3B0A8U6"/>
<evidence type="ECO:0000259" key="1">
    <source>
        <dbReference type="PROSITE" id="PS50943"/>
    </source>
</evidence>
<dbReference type="OrthoDB" id="2679623at2"/>
<accession>A0A3B0A8U6</accession>
<evidence type="ECO:0000313" key="2">
    <source>
        <dbReference type="EMBL" id="RKN56424.1"/>
    </source>
</evidence>